<proteinExistence type="predicted"/>
<feature type="non-terminal residue" evidence="1">
    <location>
        <position position="79"/>
    </location>
</feature>
<dbReference type="EMBL" id="CAJVPW010003034">
    <property type="protein sequence ID" value="CAG8517345.1"/>
    <property type="molecule type" value="Genomic_DNA"/>
</dbReference>
<organism evidence="1 2">
    <name type="scientific">Cetraspora pellucida</name>
    <dbReference type="NCBI Taxonomy" id="1433469"/>
    <lineage>
        <taxon>Eukaryota</taxon>
        <taxon>Fungi</taxon>
        <taxon>Fungi incertae sedis</taxon>
        <taxon>Mucoromycota</taxon>
        <taxon>Glomeromycotina</taxon>
        <taxon>Glomeromycetes</taxon>
        <taxon>Diversisporales</taxon>
        <taxon>Gigasporaceae</taxon>
        <taxon>Cetraspora</taxon>
    </lineage>
</organism>
<evidence type="ECO:0000313" key="2">
    <source>
        <dbReference type="Proteomes" id="UP000789366"/>
    </source>
</evidence>
<keyword evidence="2" id="KW-1185">Reference proteome</keyword>
<dbReference type="Proteomes" id="UP000789366">
    <property type="component" value="Unassembled WGS sequence"/>
</dbReference>
<sequence>MTVTVINTSPLPDTEENYPSEMILVKNTTGKGAFADLTYYIITDLNGGTAPPNTRCSTTYPDGYIYSVPFTSTILYYHA</sequence>
<comment type="caution">
    <text evidence="1">The sequence shown here is derived from an EMBL/GenBank/DDBJ whole genome shotgun (WGS) entry which is preliminary data.</text>
</comment>
<accession>A0ACA9LD44</accession>
<name>A0ACA9LD44_9GLOM</name>
<gene>
    <name evidence="1" type="ORF">SPELUC_LOCUS3762</name>
</gene>
<protein>
    <submittedName>
        <fullName evidence="1">14052_t:CDS:1</fullName>
    </submittedName>
</protein>
<evidence type="ECO:0000313" key="1">
    <source>
        <dbReference type="EMBL" id="CAG8517345.1"/>
    </source>
</evidence>
<reference evidence="1" key="1">
    <citation type="submission" date="2021-06" db="EMBL/GenBank/DDBJ databases">
        <authorList>
            <person name="Kallberg Y."/>
            <person name="Tangrot J."/>
            <person name="Rosling A."/>
        </authorList>
    </citation>
    <scope>NUCLEOTIDE SEQUENCE</scope>
    <source>
        <strain evidence="1">28 12/20/2015</strain>
    </source>
</reference>